<dbReference type="Proteomes" id="UP000613113">
    <property type="component" value="Unassembled WGS sequence"/>
</dbReference>
<organism evidence="2 3">
    <name type="scientific">Undibacterium griseum</name>
    <dbReference type="NCBI Taxonomy" id="2762295"/>
    <lineage>
        <taxon>Bacteria</taxon>
        <taxon>Pseudomonadati</taxon>
        <taxon>Pseudomonadota</taxon>
        <taxon>Betaproteobacteria</taxon>
        <taxon>Burkholderiales</taxon>
        <taxon>Oxalobacteraceae</taxon>
        <taxon>Undibacterium</taxon>
    </lineage>
</organism>
<name>A0ABR6YJF6_9BURK</name>
<evidence type="ECO:0000313" key="3">
    <source>
        <dbReference type="Proteomes" id="UP000613113"/>
    </source>
</evidence>
<dbReference type="EMBL" id="JACOGC010000001">
    <property type="protein sequence ID" value="MBC3883930.1"/>
    <property type="molecule type" value="Genomic_DNA"/>
</dbReference>
<feature type="domain" description="ABC-type transport auxiliary lipoprotein component" evidence="1">
    <location>
        <begin position="47"/>
        <end position="192"/>
    </location>
</feature>
<dbReference type="SUPFAM" id="SSF159594">
    <property type="entry name" value="XCC0632-like"/>
    <property type="match status" value="1"/>
</dbReference>
<dbReference type="RefSeq" id="WP_186861584.1">
    <property type="nucleotide sequence ID" value="NZ_JACOGC010000001.1"/>
</dbReference>
<dbReference type="Gene3D" id="3.40.50.10610">
    <property type="entry name" value="ABC-type transport auxiliary lipoprotein component"/>
    <property type="match status" value="1"/>
</dbReference>
<comment type="caution">
    <text evidence="2">The sequence shown here is derived from an EMBL/GenBank/DDBJ whole genome shotgun (WGS) entry which is preliminary data.</text>
</comment>
<evidence type="ECO:0000313" key="2">
    <source>
        <dbReference type="EMBL" id="MBC3883930.1"/>
    </source>
</evidence>
<sequence length="203" mass="22045">MSLSHLGHGVIAFFFGGLLMLLGGCAGTVTAPKQSYDFGAFQQAAVPDTRLQVILAEIQTTPALDSNAMLYRLNYANGQQLQPYAQARWSMPPAQLLAQRLRQQFAARGSLLGSPADGVDNLPLLHLELQEFSQIFTAPERSHAQLSLHAVLVKNRRIIAQGNFVRQTPSATQDAAGGAQAMQQAADRLSTDLLDWLNSQLHP</sequence>
<dbReference type="InterPro" id="IPR005586">
    <property type="entry name" value="ABC_trans_aux"/>
</dbReference>
<gene>
    <name evidence="2" type="ORF">H8K27_02180</name>
</gene>
<evidence type="ECO:0000259" key="1">
    <source>
        <dbReference type="Pfam" id="PF03886"/>
    </source>
</evidence>
<proteinExistence type="predicted"/>
<reference evidence="2 3" key="1">
    <citation type="submission" date="2020-08" db="EMBL/GenBank/DDBJ databases">
        <title>Novel species isolated from subtropical streams in China.</title>
        <authorList>
            <person name="Lu H."/>
        </authorList>
    </citation>
    <scope>NUCLEOTIDE SEQUENCE [LARGE SCALE GENOMIC DNA]</scope>
    <source>
        <strain evidence="2 3">FT31W</strain>
    </source>
</reference>
<dbReference type="Pfam" id="PF03886">
    <property type="entry name" value="ABC_trans_aux"/>
    <property type="match status" value="1"/>
</dbReference>
<protein>
    <submittedName>
        <fullName evidence="2">Membrane integrity-associated transporter subunit PqiC</fullName>
    </submittedName>
</protein>
<accession>A0ABR6YJF6</accession>
<keyword evidence="3" id="KW-1185">Reference proteome</keyword>